<dbReference type="EMBL" id="SOKJ01000080">
    <property type="protein sequence ID" value="TET12510.1"/>
    <property type="molecule type" value="Genomic_DNA"/>
</dbReference>
<reference evidence="2 3" key="1">
    <citation type="submission" date="2019-03" db="EMBL/GenBank/DDBJ databases">
        <title>Metabolic potential of uncultured bacteria and archaea associated with petroleum seepage in deep-sea sediments.</title>
        <authorList>
            <person name="Dong X."/>
            <person name="Hubert C."/>
        </authorList>
    </citation>
    <scope>NUCLEOTIDE SEQUENCE [LARGE SCALE GENOMIC DNA]</scope>
    <source>
        <strain evidence="2">E44_bin7</strain>
    </source>
</reference>
<keyword evidence="1" id="KW-0472">Membrane</keyword>
<dbReference type="AlphaFoldDB" id="A0A523S387"/>
<name>A0A523S387_UNCAE</name>
<gene>
    <name evidence="2" type="ORF">E3J84_01555</name>
</gene>
<feature type="transmembrane region" description="Helical" evidence="1">
    <location>
        <begin position="20"/>
        <end position="38"/>
    </location>
</feature>
<protein>
    <submittedName>
        <fullName evidence="2">Uncharacterized protein</fullName>
    </submittedName>
</protein>
<evidence type="ECO:0000313" key="2">
    <source>
        <dbReference type="EMBL" id="TET12510.1"/>
    </source>
</evidence>
<keyword evidence="1" id="KW-0812">Transmembrane</keyword>
<accession>A0A523S387</accession>
<organism evidence="2 3">
    <name type="scientific">Aerophobetes bacterium</name>
    <dbReference type="NCBI Taxonomy" id="2030807"/>
    <lineage>
        <taxon>Bacteria</taxon>
        <taxon>Candidatus Aerophobota</taxon>
    </lineage>
</organism>
<dbReference type="Proteomes" id="UP000316360">
    <property type="component" value="Unassembled WGS sequence"/>
</dbReference>
<comment type="caution">
    <text evidence="2">The sequence shown here is derived from an EMBL/GenBank/DDBJ whole genome shotgun (WGS) entry which is preliminary data.</text>
</comment>
<proteinExistence type="predicted"/>
<evidence type="ECO:0000256" key="1">
    <source>
        <dbReference type="SAM" id="Phobius"/>
    </source>
</evidence>
<sequence>MSEKGKTRDIFSKPSWTKWFILGVMGIILLFSSMSIRFPQKTVAIFSSWRKRFKELVVEKKSPKGYDVITSATIMVKSEKEDNLK</sequence>
<keyword evidence="1" id="KW-1133">Transmembrane helix</keyword>
<evidence type="ECO:0000313" key="3">
    <source>
        <dbReference type="Proteomes" id="UP000316360"/>
    </source>
</evidence>